<feature type="region of interest" description="Disordered" evidence="1">
    <location>
        <begin position="235"/>
        <end position="271"/>
    </location>
</feature>
<sequence>MDTKLIQLKGDFNNIISIRTTVKNIFDILQVRIDKLKDLYAEFIKTSKTQMFIFGLDSFNFQSKLIDIEYDDMKRLFLAINNRMYCEYFKLYKIIIEYILNSNYEKKVTDLVKFNNYPIYKDLEPFKEYKFEIVSDIHEDIINLLSLLLSTITNKENELLIHKGKQRIGLNIDNFITTFNYNITTIKEKLTLFVTYIDFFHKLHTTYLKRFANKIQLMYTHVNNDIHFDESVALGKQNSDSPENTISESSTNSKRNIYSRSSTDSRKSTNNKASINIKLQNSPNQIFDSNENSLDIEINDNIFTQNSRSRTNSPVSSNTSSNSTITPRFTFKDTINQLTNINTKEESKKIETTLSYEDLNNMFSSIDMTCDFLIKKNNETPPVTPQVTSVIDNDTEIIVEEHIIKPDEEEDIGPLVNPVVSSFFERNDKLLEPKNYHDNTIVNETIIKNISDNFLLMVDTKEDNNTDNDTDNDNKNIITVTSELMNDNENNTKITKKKRNKAKKNK</sequence>
<feature type="compositionally biased region" description="Polar residues" evidence="1">
    <location>
        <begin position="236"/>
        <end position="271"/>
    </location>
</feature>
<evidence type="ECO:0000313" key="2">
    <source>
        <dbReference type="EMBL" id="QHS82432.1"/>
    </source>
</evidence>
<proteinExistence type="predicted"/>
<name>A0A6C0ARQ8_9ZZZZ</name>
<evidence type="ECO:0000256" key="1">
    <source>
        <dbReference type="SAM" id="MobiDB-lite"/>
    </source>
</evidence>
<organism evidence="2">
    <name type="scientific">viral metagenome</name>
    <dbReference type="NCBI Taxonomy" id="1070528"/>
    <lineage>
        <taxon>unclassified sequences</taxon>
        <taxon>metagenomes</taxon>
        <taxon>organismal metagenomes</taxon>
    </lineage>
</organism>
<dbReference type="EMBL" id="MN740767">
    <property type="protein sequence ID" value="QHS82432.1"/>
    <property type="molecule type" value="Genomic_DNA"/>
</dbReference>
<feature type="compositionally biased region" description="Low complexity" evidence="1">
    <location>
        <begin position="306"/>
        <end position="327"/>
    </location>
</feature>
<protein>
    <submittedName>
        <fullName evidence="2">Uncharacterized protein</fullName>
    </submittedName>
</protein>
<dbReference type="AlphaFoldDB" id="A0A6C0ARQ8"/>
<accession>A0A6C0ARQ8</accession>
<reference evidence="2" key="1">
    <citation type="journal article" date="2020" name="Nature">
        <title>Giant virus diversity and host interactions through global metagenomics.</title>
        <authorList>
            <person name="Schulz F."/>
            <person name="Roux S."/>
            <person name="Paez-Espino D."/>
            <person name="Jungbluth S."/>
            <person name="Walsh D.A."/>
            <person name="Denef V.J."/>
            <person name="McMahon K.D."/>
            <person name="Konstantinidis K.T."/>
            <person name="Eloe-Fadrosh E.A."/>
            <person name="Kyrpides N.C."/>
            <person name="Woyke T."/>
        </authorList>
    </citation>
    <scope>NUCLEOTIDE SEQUENCE</scope>
    <source>
        <strain evidence="2">GVMAG-S-1101165-79</strain>
    </source>
</reference>
<feature type="region of interest" description="Disordered" evidence="1">
    <location>
        <begin position="305"/>
        <end position="327"/>
    </location>
</feature>